<accession>X1HM58</accession>
<name>X1HM58_9ZZZZ</name>
<reference evidence="2" key="1">
    <citation type="journal article" date="2014" name="Front. Microbiol.">
        <title>High frequency of phylogenetically diverse reductive dehalogenase-homologous genes in deep subseafloor sedimentary metagenomes.</title>
        <authorList>
            <person name="Kawai M."/>
            <person name="Futagami T."/>
            <person name="Toyoda A."/>
            <person name="Takaki Y."/>
            <person name="Nishi S."/>
            <person name="Hori S."/>
            <person name="Arai W."/>
            <person name="Tsubouchi T."/>
            <person name="Morono Y."/>
            <person name="Uchiyama I."/>
            <person name="Ito T."/>
            <person name="Fujiyama A."/>
            <person name="Inagaki F."/>
            <person name="Takami H."/>
        </authorList>
    </citation>
    <scope>NUCLEOTIDE SEQUENCE</scope>
    <source>
        <strain evidence="2">Expedition CK06-06</strain>
    </source>
</reference>
<evidence type="ECO:0000313" key="2">
    <source>
        <dbReference type="EMBL" id="GAH54924.1"/>
    </source>
</evidence>
<gene>
    <name evidence="2" type="ORF">S03H2_28194</name>
</gene>
<comment type="caution">
    <text evidence="2">The sequence shown here is derived from an EMBL/GenBank/DDBJ whole genome shotgun (WGS) entry which is preliminary data.</text>
</comment>
<organism evidence="2">
    <name type="scientific">marine sediment metagenome</name>
    <dbReference type="NCBI Taxonomy" id="412755"/>
    <lineage>
        <taxon>unclassified sequences</taxon>
        <taxon>metagenomes</taxon>
        <taxon>ecological metagenomes</taxon>
    </lineage>
</organism>
<evidence type="ECO:0008006" key="3">
    <source>
        <dbReference type="Google" id="ProtNLM"/>
    </source>
</evidence>
<evidence type="ECO:0000256" key="1">
    <source>
        <dbReference type="SAM" id="Phobius"/>
    </source>
</evidence>
<protein>
    <recommendedName>
        <fullName evidence="3">Nucleoside transporter/FeoB GTPase Gate domain-containing protein</fullName>
    </recommendedName>
</protein>
<proteinExistence type="predicted"/>
<feature type="transmembrane region" description="Helical" evidence="1">
    <location>
        <begin position="37"/>
        <end position="59"/>
    </location>
</feature>
<feature type="transmembrane region" description="Helical" evidence="1">
    <location>
        <begin position="6"/>
        <end position="25"/>
    </location>
</feature>
<keyword evidence="1" id="KW-0812">Transmembrane</keyword>
<dbReference type="AlphaFoldDB" id="X1HM58"/>
<sequence length="63" mass="6969">TPIQMFVFALITMLYIPCVATIIVLRNETGWKFTLKVTFIEVGFALLLGGIVNWGYIFITGGG</sequence>
<keyword evidence="1" id="KW-0472">Membrane</keyword>
<feature type="non-terminal residue" evidence="2">
    <location>
        <position position="1"/>
    </location>
</feature>
<dbReference type="EMBL" id="BARU01016985">
    <property type="protein sequence ID" value="GAH54924.1"/>
    <property type="molecule type" value="Genomic_DNA"/>
</dbReference>
<keyword evidence="1" id="KW-1133">Transmembrane helix</keyword>